<accession>A0A2K9EMK4</accession>
<name>A0A2K9EMK4_9RHOB</name>
<evidence type="ECO:0000313" key="1">
    <source>
        <dbReference type="EMBL" id="AUH34667.1"/>
    </source>
</evidence>
<dbReference type="Proteomes" id="UP000233742">
    <property type="component" value="Chromosome"/>
</dbReference>
<dbReference type="RefSeq" id="WP_101461327.1">
    <property type="nucleotide sequence ID" value="NZ_CP025408.1"/>
</dbReference>
<evidence type="ECO:0000313" key="2">
    <source>
        <dbReference type="Proteomes" id="UP000233742"/>
    </source>
</evidence>
<proteinExistence type="predicted"/>
<dbReference type="EMBL" id="CP025408">
    <property type="protein sequence ID" value="AUH34667.1"/>
    <property type="molecule type" value="Genomic_DNA"/>
</dbReference>
<dbReference type="AlphaFoldDB" id="A0A2K9EMK4"/>
<organism evidence="1 2">
    <name type="scientific">Paracoccus tegillarcae</name>
    <dbReference type="NCBI Taxonomy" id="1529068"/>
    <lineage>
        <taxon>Bacteria</taxon>
        <taxon>Pseudomonadati</taxon>
        <taxon>Pseudomonadota</taxon>
        <taxon>Alphaproteobacteria</taxon>
        <taxon>Rhodobacterales</taxon>
        <taxon>Paracoccaceae</taxon>
        <taxon>Paracoccus</taxon>
    </lineage>
</organism>
<dbReference type="OrthoDB" id="7804289at2"/>
<sequence>MATKADTVVFAQAQAIRQFTLGQNKRVEAWLADNWERVGLTGPINKSTVSKALSSMPVVKPVADALDVLFSELRDDPWAWCQPPTQIEDMPRYAPLNWWFKTLRLKDGLSWTRFERMPSKPLTDEDRSWVQERLDEWSDRLKGACDQFQNDRALVRALEADENPEFQTWFLVGGEWRLGEVGERVNAEKELRRRVGNAGLHGRSDQEIGMAWALADAVLTLPDIPEAKLTYTRPNAVPTITHFSEPIEPWNGQEFEGVEVGEITHEKPYTMKQTFTVISKVRFYWAGDRYAVEDTEPFAEVKDDEWRATTAQERDLFMTGVERKHLTRGELDAMRDEWVDQAWVDMKARQDEKEKPDFANKFQPVPSLRERFPDGIPRSFAEDAFERVFAKIDEEAAADEQREVARRRMAFMRQLRRR</sequence>
<protein>
    <submittedName>
        <fullName evidence="1">Uncharacterized protein</fullName>
    </submittedName>
</protein>
<reference evidence="1 2" key="1">
    <citation type="submission" date="2017-12" db="EMBL/GenBank/DDBJ databases">
        <authorList>
            <person name="Hurst M.R.H."/>
        </authorList>
    </citation>
    <scope>NUCLEOTIDE SEQUENCE [LARGE SCALE GENOMIC DNA]</scope>
    <source>
        <strain evidence="1 2">BM15</strain>
    </source>
</reference>
<gene>
    <name evidence="1" type="ORF">CUV01_15900</name>
</gene>
<dbReference type="KEGG" id="paro:CUV01_15900"/>
<keyword evidence="2" id="KW-1185">Reference proteome</keyword>